<dbReference type="OrthoDB" id="6937504at2"/>
<dbReference type="AlphaFoldDB" id="A0A1I0H2K6"/>
<accession>A0A1I0H2K6</accession>
<dbReference type="EMBL" id="FOHW01000024">
    <property type="protein sequence ID" value="SET76922.1"/>
    <property type="molecule type" value="Genomic_DNA"/>
</dbReference>
<dbReference type="RefSeq" id="WP_074891333.1">
    <property type="nucleotide sequence ID" value="NZ_FOHW01000024.1"/>
</dbReference>
<protein>
    <submittedName>
        <fullName evidence="1">Phage tail assembly chaperone protein, E, or 41 or 14</fullName>
    </submittedName>
</protein>
<dbReference type="InterPro" id="IPR019289">
    <property type="entry name" value="Phage_tail_E/E"/>
</dbReference>
<sequence>MNEEEAVVDPNAPVKLSSPIQAHGETLTELTLRRPTSKEARAIKALPYRMGMDESIAIDLDVAAKYIVACADIPPSSIDQLDLSDLNTLAWKVAGFFMTPASTPSKA</sequence>
<dbReference type="Pfam" id="PF10109">
    <property type="entry name" value="Phage_TAC_7"/>
    <property type="match status" value="1"/>
</dbReference>
<dbReference type="Proteomes" id="UP000182332">
    <property type="component" value="Unassembled WGS sequence"/>
</dbReference>
<gene>
    <name evidence="1" type="ORF">SAMN05216197_12480</name>
</gene>
<reference evidence="1 2" key="1">
    <citation type="submission" date="2016-10" db="EMBL/GenBank/DDBJ databases">
        <authorList>
            <person name="de Groot N.N."/>
        </authorList>
    </citation>
    <scope>NUCLEOTIDE SEQUENCE [LARGE SCALE GENOMIC DNA]</scope>
    <source>
        <strain evidence="1 2">DSM 11363</strain>
    </source>
</reference>
<proteinExistence type="predicted"/>
<evidence type="ECO:0000313" key="2">
    <source>
        <dbReference type="Proteomes" id="UP000182332"/>
    </source>
</evidence>
<organism evidence="1 2">
    <name type="scientific">Pseudomonas graminis</name>
    <dbReference type="NCBI Taxonomy" id="158627"/>
    <lineage>
        <taxon>Bacteria</taxon>
        <taxon>Pseudomonadati</taxon>
        <taxon>Pseudomonadota</taxon>
        <taxon>Gammaproteobacteria</taxon>
        <taxon>Pseudomonadales</taxon>
        <taxon>Pseudomonadaceae</taxon>
        <taxon>Pseudomonas</taxon>
    </lineage>
</organism>
<evidence type="ECO:0000313" key="1">
    <source>
        <dbReference type="EMBL" id="SET76922.1"/>
    </source>
</evidence>
<name>A0A1I0H2K6_9PSED</name>